<evidence type="ECO:0000313" key="4">
    <source>
        <dbReference type="WBParaSite" id="TMUE_3000013954.1"/>
    </source>
</evidence>
<accession>A0A5S6R3R6</accession>
<evidence type="ECO:0000313" key="3">
    <source>
        <dbReference type="Proteomes" id="UP000046395"/>
    </source>
</evidence>
<dbReference type="Proteomes" id="UP000046395">
    <property type="component" value="Unassembled WGS sequence"/>
</dbReference>
<reference evidence="4" key="1">
    <citation type="submission" date="2019-12" db="UniProtKB">
        <authorList>
            <consortium name="WormBaseParasite"/>
        </authorList>
    </citation>
    <scope>IDENTIFICATION</scope>
</reference>
<keyword evidence="3" id="KW-1185">Reference proteome</keyword>
<protein>
    <submittedName>
        <fullName evidence="4">Uncharacterized protein</fullName>
    </submittedName>
</protein>
<dbReference type="WBParaSite" id="TMUE_3000013954.1">
    <property type="protein sequence ID" value="TMUE_3000013954.1"/>
    <property type="gene ID" value="WBGene00287558"/>
</dbReference>
<evidence type="ECO:0000256" key="1">
    <source>
        <dbReference type="SAM" id="Phobius"/>
    </source>
</evidence>
<name>A0A5S6R3R6_TRIMR</name>
<keyword evidence="1" id="KW-1133">Transmembrane helix</keyword>
<organism evidence="3 4">
    <name type="scientific">Trichuris muris</name>
    <name type="common">Mouse whipworm</name>
    <dbReference type="NCBI Taxonomy" id="70415"/>
    <lineage>
        <taxon>Eukaryota</taxon>
        <taxon>Metazoa</taxon>
        <taxon>Ecdysozoa</taxon>
        <taxon>Nematoda</taxon>
        <taxon>Enoplea</taxon>
        <taxon>Dorylaimia</taxon>
        <taxon>Trichinellida</taxon>
        <taxon>Trichuridae</taxon>
        <taxon>Trichuris</taxon>
    </lineage>
</organism>
<keyword evidence="1" id="KW-0812">Transmembrane</keyword>
<dbReference type="PROSITE" id="PS51257">
    <property type="entry name" value="PROKAR_LIPOPROTEIN"/>
    <property type="match status" value="1"/>
</dbReference>
<feature type="transmembrane region" description="Helical" evidence="1">
    <location>
        <begin position="165"/>
        <end position="186"/>
    </location>
</feature>
<proteinExistence type="predicted"/>
<feature type="chain" id="PRO_5024445072" evidence="2">
    <location>
        <begin position="30"/>
        <end position="222"/>
    </location>
</feature>
<sequence>MTYRKFPVKRAIAISFVILFSSCAHYVGANELTTNSSDSNANAETVPAHVNQSSIQARRLVPFVANGSFVDPVPIPNGANSSALDAKANESEVLKSSPGNVLPLSGESTATKTRLDKIIAKPETDYFGKLRYVEDFADNENRKPFDLSRGSSSIQWKRHDTMESYGSWATKFQVVVILLIVLLVAYRYRRKIIALILEGRRPAPGDRRSNVRYSILTETGNA</sequence>
<dbReference type="AlphaFoldDB" id="A0A5S6R3R6"/>
<feature type="signal peptide" evidence="2">
    <location>
        <begin position="1"/>
        <end position="29"/>
    </location>
</feature>
<evidence type="ECO:0000256" key="2">
    <source>
        <dbReference type="SAM" id="SignalP"/>
    </source>
</evidence>
<keyword evidence="2" id="KW-0732">Signal</keyword>
<keyword evidence="1" id="KW-0472">Membrane</keyword>